<accession>A0AAV3RJW5</accession>
<dbReference type="Proteomes" id="UP001454036">
    <property type="component" value="Unassembled WGS sequence"/>
</dbReference>
<evidence type="ECO:0000313" key="2">
    <source>
        <dbReference type="EMBL" id="GAA0175498.1"/>
    </source>
</evidence>
<name>A0AAV3RJW5_LITER</name>
<reference evidence="2 3" key="1">
    <citation type="submission" date="2024-01" db="EMBL/GenBank/DDBJ databases">
        <title>The complete chloroplast genome sequence of Lithospermum erythrorhizon: insights into the phylogenetic relationship among Boraginaceae species and the maternal lineages of purple gromwells.</title>
        <authorList>
            <person name="Okada T."/>
            <person name="Watanabe K."/>
        </authorList>
    </citation>
    <scope>NUCLEOTIDE SEQUENCE [LARGE SCALE GENOMIC DNA]</scope>
</reference>
<proteinExistence type="predicted"/>
<keyword evidence="3" id="KW-1185">Reference proteome</keyword>
<gene>
    <name evidence="2" type="ORF">LIER_28661</name>
</gene>
<feature type="compositionally biased region" description="Basic and acidic residues" evidence="1">
    <location>
        <begin position="22"/>
        <end position="33"/>
    </location>
</feature>
<organism evidence="2 3">
    <name type="scientific">Lithospermum erythrorhizon</name>
    <name type="common">Purple gromwell</name>
    <name type="synonym">Lithospermum officinale var. erythrorhizon</name>
    <dbReference type="NCBI Taxonomy" id="34254"/>
    <lineage>
        <taxon>Eukaryota</taxon>
        <taxon>Viridiplantae</taxon>
        <taxon>Streptophyta</taxon>
        <taxon>Embryophyta</taxon>
        <taxon>Tracheophyta</taxon>
        <taxon>Spermatophyta</taxon>
        <taxon>Magnoliopsida</taxon>
        <taxon>eudicotyledons</taxon>
        <taxon>Gunneridae</taxon>
        <taxon>Pentapetalae</taxon>
        <taxon>asterids</taxon>
        <taxon>lamiids</taxon>
        <taxon>Boraginales</taxon>
        <taxon>Boraginaceae</taxon>
        <taxon>Boraginoideae</taxon>
        <taxon>Lithospermeae</taxon>
        <taxon>Lithospermum</taxon>
    </lineage>
</organism>
<evidence type="ECO:0000313" key="3">
    <source>
        <dbReference type="Proteomes" id="UP001454036"/>
    </source>
</evidence>
<protein>
    <submittedName>
        <fullName evidence="2">Uncharacterized protein</fullName>
    </submittedName>
</protein>
<sequence>MTIPQKLSEDNPAKNNDVPIYENRHDAENRKEDFQSVDTTNIFTTNSTFDDKESLVTWVKDLGMKNHIYLIIDGSQSSQKYKQPLVGIVCERSGFPRRTESATPEQRKRNRASKKIGCRFRLIGKETVSVGGR</sequence>
<feature type="region of interest" description="Disordered" evidence="1">
    <location>
        <begin position="1"/>
        <end position="33"/>
    </location>
</feature>
<comment type="caution">
    <text evidence="2">The sequence shown here is derived from an EMBL/GenBank/DDBJ whole genome shotgun (WGS) entry which is preliminary data.</text>
</comment>
<dbReference type="EMBL" id="BAABME010009624">
    <property type="protein sequence ID" value="GAA0175498.1"/>
    <property type="molecule type" value="Genomic_DNA"/>
</dbReference>
<evidence type="ECO:0000256" key="1">
    <source>
        <dbReference type="SAM" id="MobiDB-lite"/>
    </source>
</evidence>
<dbReference type="AlphaFoldDB" id="A0AAV3RJW5"/>